<dbReference type="SUPFAM" id="SSF50729">
    <property type="entry name" value="PH domain-like"/>
    <property type="match status" value="1"/>
</dbReference>
<dbReference type="Proteomes" id="UP000054560">
    <property type="component" value="Unassembled WGS sequence"/>
</dbReference>
<protein>
    <recommendedName>
        <fullName evidence="3">RanBD1 domain-containing protein</fullName>
    </recommendedName>
</protein>
<reference evidence="1 2" key="1">
    <citation type="submission" date="2011-02" db="EMBL/GenBank/DDBJ databases">
        <title>The Genome Sequence of Sphaeroforma arctica JP610.</title>
        <authorList>
            <consortium name="The Broad Institute Genome Sequencing Platform"/>
            <person name="Russ C."/>
            <person name="Cuomo C."/>
            <person name="Young S.K."/>
            <person name="Zeng Q."/>
            <person name="Gargeya S."/>
            <person name="Alvarado L."/>
            <person name="Berlin A."/>
            <person name="Chapman S.B."/>
            <person name="Chen Z."/>
            <person name="Freedman E."/>
            <person name="Gellesch M."/>
            <person name="Goldberg J."/>
            <person name="Griggs A."/>
            <person name="Gujja S."/>
            <person name="Heilman E."/>
            <person name="Heiman D."/>
            <person name="Howarth C."/>
            <person name="Mehta T."/>
            <person name="Neiman D."/>
            <person name="Pearson M."/>
            <person name="Roberts A."/>
            <person name="Saif S."/>
            <person name="Shea T."/>
            <person name="Shenoy N."/>
            <person name="Sisk P."/>
            <person name="Stolte C."/>
            <person name="Sykes S."/>
            <person name="White J."/>
            <person name="Yandava C."/>
            <person name="Burger G."/>
            <person name="Gray M.W."/>
            <person name="Holland P.W.H."/>
            <person name="King N."/>
            <person name="Lang F.B.F."/>
            <person name="Roger A.J."/>
            <person name="Ruiz-Trillo I."/>
            <person name="Haas B."/>
            <person name="Nusbaum C."/>
            <person name="Birren B."/>
        </authorList>
    </citation>
    <scope>NUCLEOTIDE SEQUENCE [LARGE SCALE GENOMIC DNA]</scope>
    <source>
        <strain evidence="1 2">JP610</strain>
    </source>
</reference>
<dbReference type="RefSeq" id="XP_014145606.1">
    <property type="nucleotide sequence ID" value="XM_014290131.1"/>
</dbReference>
<sequence>CRARLHQLNSAQGVWNSLGEGQLSLNEARDDVNGSRLGNEDSSISFLLSTSLLRSLGSMKLLLNVKLFDGMTIEPVNMKQIRFVAVEFEDIDGKPKQIMKTYLLVVSRQDQEALLHAISSRVVIAKKKTNLPAESETTDDLTAAAGDFQKDKSNLQEIARSAVQNK</sequence>
<organism evidence="1 2">
    <name type="scientific">Sphaeroforma arctica JP610</name>
    <dbReference type="NCBI Taxonomy" id="667725"/>
    <lineage>
        <taxon>Eukaryota</taxon>
        <taxon>Ichthyosporea</taxon>
        <taxon>Ichthyophonida</taxon>
        <taxon>Sphaeroforma</taxon>
    </lineage>
</organism>
<name>A0A0L0F528_9EUKA</name>
<dbReference type="STRING" id="667725.A0A0L0F528"/>
<gene>
    <name evidence="1" type="ORF">SARC_15754</name>
</gene>
<dbReference type="InterPro" id="IPR011993">
    <property type="entry name" value="PH-like_dom_sf"/>
</dbReference>
<evidence type="ECO:0000313" key="1">
    <source>
        <dbReference type="EMBL" id="KNC71704.1"/>
    </source>
</evidence>
<evidence type="ECO:0000313" key="2">
    <source>
        <dbReference type="Proteomes" id="UP000054560"/>
    </source>
</evidence>
<feature type="non-terminal residue" evidence="1">
    <location>
        <position position="1"/>
    </location>
</feature>
<dbReference type="EMBL" id="KQ248263">
    <property type="protein sequence ID" value="KNC71704.1"/>
    <property type="molecule type" value="Genomic_DNA"/>
</dbReference>
<dbReference type="AlphaFoldDB" id="A0A0L0F528"/>
<dbReference type="GeneID" id="25916258"/>
<dbReference type="Gene3D" id="2.30.29.30">
    <property type="entry name" value="Pleckstrin-homology domain (PH domain)/Phosphotyrosine-binding domain (PTB)"/>
    <property type="match status" value="1"/>
</dbReference>
<evidence type="ECO:0008006" key="3">
    <source>
        <dbReference type="Google" id="ProtNLM"/>
    </source>
</evidence>
<keyword evidence="2" id="KW-1185">Reference proteome</keyword>
<proteinExistence type="predicted"/>
<accession>A0A0L0F528</accession>